<keyword evidence="3" id="KW-1185">Reference proteome</keyword>
<sequence>MSYTKEQRNNIHEAGNNVELNERRCYPKEILERMSLPGLTMMQVASHLQNLEPPSANLPNEQDNDFDQVYSDDQNLGPPSANLANEQDSEFDQVYSDDQVSASILLGDRSINAQFSRIENHSNKSSV</sequence>
<evidence type="ECO:0000313" key="2">
    <source>
        <dbReference type="EMBL" id="WMV14592.1"/>
    </source>
</evidence>
<evidence type="ECO:0000313" key="3">
    <source>
        <dbReference type="Proteomes" id="UP001234989"/>
    </source>
</evidence>
<accession>A0AAF0Q0Q7</accession>
<dbReference type="Proteomes" id="UP001234989">
    <property type="component" value="Chromosome 2"/>
</dbReference>
<feature type="region of interest" description="Disordered" evidence="1">
    <location>
        <begin position="46"/>
        <end position="90"/>
    </location>
</feature>
<dbReference type="EMBL" id="CP133613">
    <property type="protein sequence ID" value="WMV14592.1"/>
    <property type="molecule type" value="Genomic_DNA"/>
</dbReference>
<protein>
    <submittedName>
        <fullName evidence="2">Uncharacterized protein</fullName>
    </submittedName>
</protein>
<proteinExistence type="predicted"/>
<gene>
    <name evidence="2" type="ORF">MTR67_007977</name>
</gene>
<dbReference type="AlphaFoldDB" id="A0AAF0Q0Q7"/>
<reference evidence="2" key="1">
    <citation type="submission" date="2023-08" db="EMBL/GenBank/DDBJ databases">
        <title>A de novo genome assembly of Solanum verrucosum Schlechtendal, a Mexican diploid species geographically isolated from the other diploid A-genome species in potato relatives.</title>
        <authorList>
            <person name="Hosaka K."/>
        </authorList>
    </citation>
    <scope>NUCLEOTIDE SEQUENCE</scope>
    <source>
        <tissue evidence="2">Young leaves</tissue>
    </source>
</reference>
<dbReference type="Gene3D" id="1.10.10.60">
    <property type="entry name" value="Homeodomain-like"/>
    <property type="match status" value="1"/>
</dbReference>
<evidence type="ECO:0000256" key="1">
    <source>
        <dbReference type="SAM" id="MobiDB-lite"/>
    </source>
</evidence>
<organism evidence="2 3">
    <name type="scientific">Solanum verrucosum</name>
    <dbReference type="NCBI Taxonomy" id="315347"/>
    <lineage>
        <taxon>Eukaryota</taxon>
        <taxon>Viridiplantae</taxon>
        <taxon>Streptophyta</taxon>
        <taxon>Embryophyta</taxon>
        <taxon>Tracheophyta</taxon>
        <taxon>Spermatophyta</taxon>
        <taxon>Magnoliopsida</taxon>
        <taxon>eudicotyledons</taxon>
        <taxon>Gunneridae</taxon>
        <taxon>Pentapetalae</taxon>
        <taxon>asterids</taxon>
        <taxon>lamiids</taxon>
        <taxon>Solanales</taxon>
        <taxon>Solanaceae</taxon>
        <taxon>Solanoideae</taxon>
        <taxon>Solaneae</taxon>
        <taxon>Solanum</taxon>
    </lineage>
</organism>
<name>A0AAF0Q0Q7_SOLVR</name>